<dbReference type="GO" id="GO:0005737">
    <property type="term" value="C:cytoplasm"/>
    <property type="evidence" value="ECO:0007669"/>
    <property type="project" value="TreeGrafter"/>
</dbReference>
<name>A0A6A5SVN7_9PLEO</name>
<dbReference type="GO" id="GO:0004674">
    <property type="term" value="F:protein serine/threonine kinase activity"/>
    <property type="evidence" value="ECO:0007669"/>
    <property type="project" value="TreeGrafter"/>
</dbReference>
<dbReference type="GO" id="GO:0044773">
    <property type="term" value="P:mitotic DNA damage checkpoint signaling"/>
    <property type="evidence" value="ECO:0007669"/>
    <property type="project" value="TreeGrafter"/>
</dbReference>
<accession>A0A6A5SVN7</accession>
<keyword evidence="2" id="KW-0418">Kinase</keyword>
<dbReference type="InterPro" id="IPR000719">
    <property type="entry name" value="Prot_kinase_dom"/>
</dbReference>
<dbReference type="EMBL" id="ML976052">
    <property type="protein sequence ID" value="KAF1941137.1"/>
    <property type="molecule type" value="Genomic_DNA"/>
</dbReference>
<protein>
    <submittedName>
        <fullName evidence="2">Kinase-like protein</fullName>
    </submittedName>
</protein>
<reference evidence="2" key="1">
    <citation type="journal article" date="2020" name="Stud. Mycol.">
        <title>101 Dothideomycetes genomes: a test case for predicting lifestyles and emergence of pathogens.</title>
        <authorList>
            <person name="Haridas S."/>
            <person name="Albert R."/>
            <person name="Binder M."/>
            <person name="Bloem J."/>
            <person name="Labutti K."/>
            <person name="Salamov A."/>
            <person name="Andreopoulos B."/>
            <person name="Baker S."/>
            <person name="Barry K."/>
            <person name="Bills G."/>
            <person name="Bluhm B."/>
            <person name="Cannon C."/>
            <person name="Castanera R."/>
            <person name="Culley D."/>
            <person name="Daum C."/>
            <person name="Ezra D."/>
            <person name="Gonzalez J."/>
            <person name="Henrissat B."/>
            <person name="Kuo A."/>
            <person name="Liang C."/>
            <person name="Lipzen A."/>
            <person name="Lutzoni F."/>
            <person name="Magnuson J."/>
            <person name="Mondo S."/>
            <person name="Nolan M."/>
            <person name="Ohm R."/>
            <person name="Pangilinan J."/>
            <person name="Park H.-J."/>
            <person name="Ramirez L."/>
            <person name="Alfaro M."/>
            <person name="Sun H."/>
            <person name="Tritt A."/>
            <person name="Yoshinaga Y."/>
            <person name="Zwiers L.-H."/>
            <person name="Turgeon B."/>
            <person name="Goodwin S."/>
            <person name="Spatafora J."/>
            <person name="Crous P."/>
            <person name="Grigoriev I."/>
        </authorList>
    </citation>
    <scope>NUCLEOTIDE SEQUENCE</scope>
    <source>
        <strain evidence="2">CBS 161.51</strain>
    </source>
</reference>
<feature type="domain" description="Protein kinase" evidence="1">
    <location>
        <begin position="1"/>
        <end position="196"/>
    </location>
</feature>
<dbReference type="Proteomes" id="UP000800038">
    <property type="component" value="Unassembled WGS sequence"/>
</dbReference>
<evidence type="ECO:0000259" key="1">
    <source>
        <dbReference type="PROSITE" id="PS50011"/>
    </source>
</evidence>
<dbReference type="AlphaFoldDB" id="A0A6A5SVN7"/>
<dbReference type="GO" id="GO:0005634">
    <property type="term" value="C:nucleus"/>
    <property type="evidence" value="ECO:0007669"/>
    <property type="project" value="TreeGrafter"/>
</dbReference>
<dbReference type="GO" id="GO:0005524">
    <property type="term" value="F:ATP binding"/>
    <property type="evidence" value="ECO:0007669"/>
    <property type="project" value="InterPro"/>
</dbReference>
<dbReference type="Gene3D" id="1.10.510.10">
    <property type="entry name" value="Transferase(Phosphotransferase) domain 1"/>
    <property type="match status" value="1"/>
</dbReference>
<dbReference type="OrthoDB" id="4062651at2759"/>
<dbReference type="PROSITE" id="PS50011">
    <property type="entry name" value="PROTEIN_KINASE_DOM"/>
    <property type="match status" value="1"/>
</dbReference>
<feature type="non-terminal residue" evidence="2">
    <location>
        <position position="196"/>
    </location>
</feature>
<sequence>DFLEAQILVLTKVLDLEKEDGKRRHFSRSGDIPVVKLAELGRGGNGVVEKHIRYVGILMSPIADCNLNQYLAKPLSVHRASLLRTFFGCLAAAVNYLHQNRVRHRDIKPQSILVKDHQVLITDFGISRDWTDLGQGTTAGSASKTPQYCAPEAAANQPRNTSADIWSLGCVFLEMWSILCGETLESLNAYFLKNGS</sequence>
<keyword evidence="3" id="KW-1185">Reference proteome</keyword>
<evidence type="ECO:0000313" key="2">
    <source>
        <dbReference type="EMBL" id="KAF1941137.1"/>
    </source>
</evidence>
<dbReference type="PANTHER" id="PTHR44167">
    <property type="entry name" value="OVARIAN-SPECIFIC SERINE/THREONINE-PROTEIN KINASE LOK-RELATED"/>
    <property type="match status" value="1"/>
</dbReference>
<dbReference type="SMART" id="SM00220">
    <property type="entry name" value="S_TKc"/>
    <property type="match status" value="1"/>
</dbReference>
<evidence type="ECO:0000313" key="3">
    <source>
        <dbReference type="Proteomes" id="UP000800038"/>
    </source>
</evidence>
<dbReference type="Pfam" id="PF00069">
    <property type="entry name" value="Pkinase"/>
    <property type="match status" value="1"/>
</dbReference>
<organism evidence="2 3">
    <name type="scientific">Clathrospora elynae</name>
    <dbReference type="NCBI Taxonomy" id="706981"/>
    <lineage>
        <taxon>Eukaryota</taxon>
        <taxon>Fungi</taxon>
        <taxon>Dikarya</taxon>
        <taxon>Ascomycota</taxon>
        <taxon>Pezizomycotina</taxon>
        <taxon>Dothideomycetes</taxon>
        <taxon>Pleosporomycetidae</taxon>
        <taxon>Pleosporales</taxon>
        <taxon>Diademaceae</taxon>
        <taxon>Clathrospora</taxon>
    </lineage>
</organism>
<dbReference type="SUPFAM" id="SSF56112">
    <property type="entry name" value="Protein kinase-like (PK-like)"/>
    <property type="match status" value="1"/>
</dbReference>
<proteinExistence type="predicted"/>
<gene>
    <name evidence="2" type="ORF">EJ02DRAFT_321256</name>
</gene>
<dbReference type="InterPro" id="IPR011009">
    <property type="entry name" value="Kinase-like_dom_sf"/>
</dbReference>
<feature type="non-terminal residue" evidence="2">
    <location>
        <position position="1"/>
    </location>
</feature>
<keyword evidence="2" id="KW-0808">Transferase</keyword>
<dbReference type="PANTHER" id="PTHR44167:SF24">
    <property type="entry name" value="SERINE_THREONINE-PROTEIN KINASE CHK2"/>
    <property type="match status" value="1"/>
</dbReference>
<dbReference type="CDD" id="cd00180">
    <property type="entry name" value="PKc"/>
    <property type="match status" value="1"/>
</dbReference>